<dbReference type="EMBL" id="OX596116">
    <property type="protein sequence ID" value="CAI9708263.1"/>
    <property type="molecule type" value="Genomic_DNA"/>
</dbReference>
<gene>
    <name evidence="1" type="ORF">MRATA1EN3_LOCUS19476</name>
</gene>
<organism evidence="1 2">
    <name type="scientific">Rangifer tarandus platyrhynchus</name>
    <name type="common">Svalbard reindeer</name>
    <dbReference type="NCBI Taxonomy" id="3082113"/>
    <lineage>
        <taxon>Eukaryota</taxon>
        <taxon>Metazoa</taxon>
        <taxon>Chordata</taxon>
        <taxon>Craniata</taxon>
        <taxon>Vertebrata</taxon>
        <taxon>Euteleostomi</taxon>
        <taxon>Mammalia</taxon>
        <taxon>Eutheria</taxon>
        <taxon>Laurasiatheria</taxon>
        <taxon>Artiodactyla</taxon>
        <taxon>Ruminantia</taxon>
        <taxon>Pecora</taxon>
        <taxon>Cervidae</taxon>
        <taxon>Odocoileinae</taxon>
        <taxon>Rangifer</taxon>
    </lineage>
</organism>
<name>A0ACB0F5A9_RANTA</name>
<dbReference type="Proteomes" id="UP001162501">
    <property type="component" value="Chromosome 32"/>
</dbReference>
<proteinExistence type="predicted"/>
<reference evidence="1" key="1">
    <citation type="submission" date="2023-05" db="EMBL/GenBank/DDBJ databases">
        <authorList>
            <consortium name="ELIXIR-Norway"/>
        </authorList>
    </citation>
    <scope>NUCLEOTIDE SEQUENCE</scope>
</reference>
<sequence>MEFPAAWSTDVDETPLMEFLAAWSTDVDDLCREIRSTAAVGGGTAHRSGAPRSRPRRLCLPSSFPELWELKILAAVRWSGMSRRHAVHHALEGQASPGASQELQLPEASRALGPARQGEH</sequence>
<evidence type="ECO:0000313" key="1">
    <source>
        <dbReference type="EMBL" id="CAI9708263.1"/>
    </source>
</evidence>
<protein>
    <submittedName>
        <fullName evidence="1">Uncharacterized protein</fullName>
    </submittedName>
</protein>
<accession>A0ACB0F5A9</accession>
<evidence type="ECO:0000313" key="2">
    <source>
        <dbReference type="Proteomes" id="UP001162501"/>
    </source>
</evidence>